<dbReference type="STRING" id="443156.SAMN04489867_2825"/>
<keyword evidence="3" id="KW-1185">Reference proteome</keyword>
<reference evidence="3" key="1">
    <citation type="submission" date="2016-10" db="EMBL/GenBank/DDBJ databases">
        <authorList>
            <person name="Varghese N."/>
            <person name="Submissions S."/>
        </authorList>
    </citation>
    <scope>NUCLEOTIDE SEQUENCE [LARGE SCALE GENOMIC DNA]</scope>
    <source>
        <strain evidence="3">DSM 22329</strain>
    </source>
</reference>
<dbReference type="EMBL" id="LT629711">
    <property type="protein sequence ID" value="SDP53623.1"/>
    <property type="molecule type" value="Genomic_DNA"/>
</dbReference>
<feature type="compositionally biased region" description="Polar residues" evidence="1">
    <location>
        <begin position="172"/>
        <end position="187"/>
    </location>
</feature>
<feature type="region of interest" description="Disordered" evidence="1">
    <location>
        <begin position="1"/>
        <end position="52"/>
    </location>
</feature>
<sequence length="302" mass="29633">MVSTPPVPPADHGVPSSGDQPGDQSRDQSGDQPRGLTDRSPDLEPDPTGIRALLSALPDPGPMPDDLVARITASIAHEQSARGQGEGAGGTVVPLRRRSWGWQHLGAAAAAAVVLAVGVPALLTGTGPGDVMAALGGSSSNDSASGAAASLESAGDSAGDSAGSGAQPSPPTDGNTVAPRSQPSSSGDLRVRGAIGNVRLAATGTAYTKAGLATQAAALGTAVDTSSAAKDGTVDGEAGLRSCLTALGVQDWLPVQGDVATLDGAPAVIALVDRGSTRTVYAVARTCDAQHPELLAGPLSVP</sequence>
<accession>A0A1H0THV0</accession>
<gene>
    <name evidence="2" type="ORF">SAMN04489867_2825</name>
</gene>
<evidence type="ECO:0000313" key="2">
    <source>
        <dbReference type="EMBL" id="SDP53623.1"/>
    </source>
</evidence>
<dbReference type="AlphaFoldDB" id="A0A1H0THV0"/>
<protein>
    <submittedName>
        <fullName evidence="2">Uncharacterized protein</fullName>
    </submittedName>
</protein>
<feature type="compositionally biased region" description="Low complexity" evidence="1">
    <location>
        <begin position="138"/>
        <end position="166"/>
    </location>
</feature>
<feature type="region of interest" description="Disordered" evidence="1">
    <location>
        <begin position="138"/>
        <end position="190"/>
    </location>
</feature>
<evidence type="ECO:0000313" key="3">
    <source>
        <dbReference type="Proteomes" id="UP000199077"/>
    </source>
</evidence>
<organism evidence="2 3">
    <name type="scientific">Pedococcus dokdonensis</name>
    <dbReference type="NCBI Taxonomy" id="443156"/>
    <lineage>
        <taxon>Bacteria</taxon>
        <taxon>Bacillati</taxon>
        <taxon>Actinomycetota</taxon>
        <taxon>Actinomycetes</taxon>
        <taxon>Micrococcales</taxon>
        <taxon>Intrasporangiaceae</taxon>
        <taxon>Pedococcus</taxon>
    </lineage>
</organism>
<evidence type="ECO:0000256" key="1">
    <source>
        <dbReference type="SAM" id="MobiDB-lite"/>
    </source>
</evidence>
<dbReference type="Proteomes" id="UP000199077">
    <property type="component" value="Chromosome I"/>
</dbReference>
<proteinExistence type="predicted"/>
<name>A0A1H0THV0_9MICO</name>